<name>A0ABU8WKE6_9BURK</name>
<feature type="region of interest" description="Disordered" evidence="1">
    <location>
        <begin position="101"/>
        <end position="139"/>
    </location>
</feature>
<evidence type="ECO:0000313" key="2">
    <source>
        <dbReference type="EMBL" id="MEJ8848007.1"/>
    </source>
</evidence>
<sequence>MNLQIDPASRVHLLAQDHQAIARTLGSLQQGFTARDAQRLTGVYSDDADWVNAFASRKRGRPEIIDVHGREPRADLRRALISRVQLASRGVTPAKAASIKKCDGKTSVIHPTHPPRNRHWQNDGAMPMAPPNNSIRDIA</sequence>
<dbReference type="Proteomes" id="UP001385892">
    <property type="component" value="Unassembled WGS sequence"/>
</dbReference>
<protein>
    <submittedName>
        <fullName evidence="2">Uncharacterized protein</fullName>
    </submittedName>
</protein>
<reference evidence="2 3" key="1">
    <citation type="submission" date="2024-03" db="EMBL/GenBank/DDBJ databases">
        <title>Novel species of the genus Variovorax.</title>
        <authorList>
            <person name="Liu Q."/>
            <person name="Xin Y.-H."/>
        </authorList>
    </citation>
    <scope>NUCLEOTIDE SEQUENCE [LARGE SCALE GENOMIC DNA]</scope>
    <source>
        <strain evidence="2 3">KACC 18900</strain>
    </source>
</reference>
<proteinExistence type="predicted"/>
<dbReference type="EMBL" id="JBBKZT010000006">
    <property type="protein sequence ID" value="MEJ8848007.1"/>
    <property type="molecule type" value="Genomic_DNA"/>
</dbReference>
<accession>A0ABU8WKE6</accession>
<comment type="caution">
    <text evidence="2">The sequence shown here is derived from an EMBL/GenBank/DDBJ whole genome shotgun (WGS) entry which is preliminary data.</text>
</comment>
<evidence type="ECO:0000313" key="3">
    <source>
        <dbReference type="Proteomes" id="UP001385892"/>
    </source>
</evidence>
<dbReference type="Gene3D" id="3.10.450.50">
    <property type="match status" value="1"/>
</dbReference>
<dbReference type="SUPFAM" id="SSF54427">
    <property type="entry name" value="NTF2-like"/>
    <property type="match status" value="1"/>
</dbReference>
<keyword evidence="3" id="KW-1185">Reference proteome</keyword>
<dbReference type="InterPro" id="IPR032710">
    <property type="entry name" value="NTF2-like_dom_sf"/>
</dbReference>
<gene>
    <name evidence="2" type="ORF">WKW82_15215</name>
</gene>
<organism evidence="2 3">
    <name type="scientific">Variovorax rhizosphaerae</name>
    <dbReference type="NCBI Taxonomy" id="1836200"/>
    <lineage>
        <taxon>Bacteria</taxon>
        <taxon>Pseudomonadati</taxon>
        <taxon>Pseudomonadota</taxon>
        <taxon>Betaproteobacteria</taxon>
        <taxon>Burkholderiales</taxon>
        <taxon>Comamonadaceae</taxon>
        <taxon>Variovorax</taxon>
    </lineage>
</organism>
<dbReference type="RefSeq" id="WP_340343136.1">
    <property type="nucleotide sequence ID" value="NZ_JBBKZT010000006.1"/>
</dbReference>
<evidence type="ECO:0000256" key="1">
    <source>
        <dbReference type="SAM" id="MobiDB-lite"/>
    </source>
</evidence>